<dbReference type="AlphaFoldDB" id="A0A426YM57"/>
<organism evidence="2 3">
    <name type="scientific">Ensete ventricosum</name>
    <name type="common">Abyssinian banana</name>
    <name type="synonym">Musa ensete</name>
    <dbReference type="NCBI Taxonomy" id="4639"/>
    <lineage>
        <taxon>Eukaryota</taxon>
        <taxon>Viridiplantae</taxon>
        <taxon>Streptophyta</taxon>
        <taxon>Embryophyta</taxon>
        <taxon>Tracheophyta</taxon>
        <taxon>Spermatophyta</taxon>
        <taxon>Magnoliopsida</taxon>
        <taxon>Liliopsida</taxon>
        <taxon>Zingiberales</taxon>
        <taxon>Musaceae</taxon>
        <taxon>Ensete</taxon>
    </lineage>
</organism>
<sequence>MAFARRMLLPLSPNTGGFYGGHRYHPPQGRRNTIRSEGREPHLDQQRIDRPAPSAPSRPLQPKKLTREEFRDRSTKGLCWHCDEPWSHDHRCERGRLLLIEPLDNSKEEVHEHKEEVMEEEPQPADCMMHALASYANRQTMKVGLLKQ</sequence>
<evidence type="ECO:0000313" key="2">
    <source>
        <dbReference type="EMBL" id="RRT52801.1"/>
    </source>
</evidence>
<comment type="caution">
    <text evidence="2">The sequence shown here is derived from an EMBL/GenBank/DDBJ whole genome shotgun (WGS) entry which is preliminary data.</text>
</comment>
<reference evidence="2 3" key="1">
    <citation type="journal article" date="2014" name="Agronomy (Basel)">
        <title>A Draft Genome Sequence for Ensete ventricosum, the Drought-Tolerant Tree Against Hunger.</title>
        <authorList>
            <person name="Harrison J."/>
            <person name="Moore K.A."/>
            <person name="Paszkiewicz K."/>
            <person name="Jones T."/>
            <person name="Grant M."/>
            <person name="Ambacheew D."/>
            <person name="Muzemil S."/>
            <person name="Studholme D.J."/>
        </authorList>
    </citation>
    <scope>NUCLEOTIDE SEQUENCE [LARGE SCALE GENOMIC DNA]</scope>
</reference>
<feature type="compositionally biased region" description="Basic and acidic residues" evidence="1">
    <location>
        <begin position="65"/>
        <end position="74"/>
    </location>
</feature>
<protein>
    <submittedName>
        <fullName evidence="2">Uncharacterized protein</fullName>
    </submittedName>
</protein>
<evidence type="ECO:0000256" key="1">
    <source>
        <dbReference type="SAM" id="MobiDB-lite"/>
    </source>
</evidence>
<dbReference type="EMBL" id="AMZH03011480">
    <property type="protein sequence ID" value="RRT52801.1"/>
    <property type="molecule type" value="Genomic_DNA"/>
</dbReference>
<feature type="region of interest" description="Disordered" evidence="1">
    <location>
        <begin position="14"/>
        <end position="74"/>
    </location>
</feature>
<proteinExistence type="predicted"/>
<dbReference type="Proteomes" id="UP000287651">
    <property type="component" value="Unassembled WGS sequence"/>
</dbReference>
<evidence type="ECO:0000313" key="3">
    <source>
        <dbReference type="Proteomes" id="UP000287651"/>
    </source>
</evidence>
<feature type="compositionally biased region" description="Basic and acidic residues" evidence="1">
    <location>
        <begin position="34"/>
        <end position="50"/>
    </location>
</feature>
<gene>
    <name evidence="2" type="ORF">B296_00035656</name>
</gene>
<name>A0A426YM57_ENSVE</name>
<accession>A0A426YM57</accession>